<dbReference type="Gene3D" id="1.10.630.10">
    <property type="entry name" value="Cytochrome P450"/>
    <property type="match status" value="1"/>
</dbReference>
<dbReference type="InterPro" id="IPR051128">
    <property type="entry name" value="EgtD_Methyltrsf_superfamily"/>
</dbReference>
<sequence>MKTPEYLAPLREELAAALKQADNAWSFDIFKHTPKLESFTKECLRVFTPSGKKRSEDLETEIVQGLQFDSLQLPQELLWDDAGQILFDDLCNSSTYYLTKKEKEILQKYSTDMAATIPEGSTLIELGCGSLRKTGILLSALEKSHKAVTYYALDVSQDSLENGLAQLHKGLGCLDHVELRGLWGTYEDAIAWLADQHPINVHNGITFLWMGNSMTNMHLAQAQSLLSRMTKTCIGSGISCQILVSVDSCSAEDIVMGAYDTDSQPLKDFIMNGLKSANRILGKDVFCASDWTFGTVLDRVRHEVQVFYAPTRDVTIHIDSHPCKITKGEKIAVISSGKWPEPYFRSMLEGIGLQVLDLWRDSDQFYSSVRQRTSSEGQSWSSLMLTKFSYISLDIECICVSRWHPCCEHK</sequence>
<keyword evidence="2" id="KW-0808">Transferase</keyword>
<dbReference type="EMBL" id="AKHY01000151">
    <property type="protein sequence ID" value="EIT77245.1"/>
    <property type="molecule type" value="Genomic_DNA"/>
</dbReference>
<dbReference type="SUPFAM" id="SSF48264">
    <property type="entry name" value="Cytochrome P450"/>
    <property type="match status" value="1"/>
</dbReference>
<protein>
    <recommendedName>
        <fullName evidence="3">Histidine-specific methyltransferase SAM-dependent domain-containing protein</fullName>
    </recommendedName>
</protein>
<dbReference type="NCBIfam" id="TIGR03439">
    <property type="entry name" value="methyl_EasF"/>
    <property type="match status" value="1"/>
</dbReference>
<gene>
    <name evidence="4" type="ORF">Ao3042_06731</name>
</gene>
<keyword evidence="1" id="KW-0489">Methyltransferase</keyword>
<dbReference type="OrthoDB" id="659at2759"/>
<dbReference type="AlphaFoldDB" id="I8TSF1"/>
<evidence type="ECO:0000256" key="2">
    <source>
        <dbReference type="ARBA" id="ARBA00022679"/>
    </source>
</evidence>
<dbReference type="GO" id="GO:0020037">
    <property type="term" value="F:heme binding"/>
    <property type="evidence" value="ECO:0007669"/>
    <property type="project" value="InterPro"/>
</dbReference>
<dbReference type="GO" id="GO:0008168">
    <property type="term" value="F:methyltransferase activity"/>
    <property type="evidence" value="ECO:0007669"/>
    <property type="project" value="UniProtKB-KW"/>
</dbReference>
<reference evidence="4 5" key="1">
    <citation type="journal article" date="2012" name="Eukaryot. Cell">
        <title>Draft genome sequence of Aspergillus oryzae strain 3.042.</title>
        <authorList>
            <person name="Zhao G."/>
            <person name="Yao Y."/>
            <person name="Qi W."/>
            <person name="Wang C."/>
            <person name="Hou L."/>
            <person name="Zeng B."/>
            <person name="Cao X."/>
        </authorList>
    </citation>
    <scope>NUCLEOTIDE SEQUENCE [LARGE SCALE GENOMIC DNA]</scope>
    <source>
        <strain evidence="4 5">3.042</strain>
    </source>
</reference>
<dbReference type="GO" id="GO:0032259">
    <property type="term" value="P:methylation"/>
    <property type="evidence" value="ECO:0007669"/>
    <property type="project" value="UniProtKB-KW"/>
</dbReference>
<feature type="domain" description="Histidine-specific methyltransferase SAM-dependent" evidence="3">
    <location>
        <begin position="59"/>
        <end position="367"/>
    </location>
</feature>
<comment type="caution">
    <text evidence="4">The sequence shown here is derived from an EMBL/GenBank/DDBJ whole genome shotgun (WGS) entry which is preliminary data.</text>
</comment>
<accession>I8TSF1</accession>
<reference evidence="5" key="2">
    <citation type="submission" date="2012-06" db="EMBL/GenBank/DDBJ databases">
        <title>Comparative genomic analyses of Aspergillus oryzae 3.042 and A. oryzae RIB40 for soy-sauce fermentation.</title>
        <authorList>
            <person name="Zhao G."/>
            <person name="Hou L."/>
            <person name="Wang C."/>
            <person name="Cao X."/>
        </authorList>
    </citation>
    <scope>NUCLEOTIDE SEQUENCE [LARGE SCALE GENOMIC DNA]</scope>
    <source>
        <strain evidence="5">3.042</strain>
    </source>
</reference>
<dbReference type="Gene3D" id="3.40.50.150">
    <property type="entry name" value="Vaccinia Virus protein VP39"/>
    <property type="match status" value="1"/>
</dbReference>
<dbReference type="GO" id="GO:0005506">
    <property type="term" value="F:iron ion binding"/>
    <property type="evidence" value="ECO:0007669"/>
    <property type="project" value="InterPro"/>
</dbReference>
<proteinExistence type="predicted"/>
<dbReference type="InterPro" id="IPR019257">
    <property type="entry name" value="MeTrfase_dom"/>
</dbReference>
<organism evidence="4 5">
    <name type="scientific">Aspergillus oryzae (strain 3.042)</name>
    <name type="common">Yellow koji mold</name>
    <dbReference type="NCBI Taxonomy" id="1160506"/>
    <lineage>
        <taxon>Eukaryota</taxon>
        <taxon>Fungi</taxon>
        <taxon>Dikarya</taxon>
        <taxon>Ascomycota</taxon>
        <taxon>Pezizomycotina</taxon>
        <taxon>Eurotiomycetes</taxon>
        <taxon>Eurotiomycetidae</taxon>
        <taxon>Eurotiales</taxon>
        <taxon>Aspergillaceae</taxon>
        <taxon>Aspergillus</taxon>
        <taxon>Aspergillus subgen. Circumdati</taxon>
    </lineage>
</organism>
<dbReference type="PANTHER" id="PTHR43397:SF2">
    <property type="entry name" value="HISTIDINE-SPECIFIC METHYLTRANSFERASE SAM-DEPENDENT DOMAIN-CONTAINING PROTEIN"/>
    <property type="match status" value="1"/>
</dbReference>
<dbReference type="HOGENOM" id="CLU_049766_0_2_1"/>
<evidence type="ECO:0000313" key="4">
    <source>
        <dbReference type="EMBL" id="EIT77245.1"/>
    </source>
</evidence>
<dbReference type="InterPro" id="IPR017805">
    <property type="entry name" value="SAM_MeTrfase_EasF-type_put"/>
</dbReference>
<dbReference type="InterPro" id="IPR029063">
    <property type="entry name" value="SAM-dependent_MTases_sf"/>
</dbReference>
<dbReference type="GO" id="GO:0016705">
    <property type="term" value="F:oxidoreductase activity, acting on paired donors, with incorporation or reduction of molecular oxygen"/>
    <property type="evidence" value="ECO:0007669"/>
    <property type="project" value="InterPro"/>
</dbReference>
<dbReference type="Proteomes" id="UP000002812">
    <property type="component" value="Unassembled WGS sequence"/>
</dbReference>
<name>I8TSF1_ASPO3</name>
<dbReference type="Pfam" id="PF10017">
    <property type="entry name" value="Methyltransf_33"/>
    <property type="match status" value="1"/>
</dbReference>
<evidence type="ECO:0000256" key="1">
    <source>
        <dbReference type="ARBA" id="ARBA00022603"/>
    </source>
</evidence>
<evidence type="ECO:0000313" key="5">
    <source>
        <dbReference type="Proteomes" id="UP000002812"/>
    </source>
</evidence>
<dbReference type="GO" id="GO:0004497">
    <property type="term" value="F:monooxygenase activity"/>
    <property type="evidence" value="ECO:0007669"/>
    <property type="project" value="InterPro"/>
</dbReference>
<evidence type="ECO:0000259" key="3">
    <source>
        <dbReference type="Pfam" id="PF10017"/>
    </source>
</evidence>
<dbReference type="InterPro" id="IPR036396">
    <property type="entry name" value="Cyt_P450_sf"/>
</dbReference>
<dbReference type="PANTHER" id="PTHR43397">
    <property type="entry name" value="ERGOTHIONEINE BIOSYNTHESIS PROTEIN 1"/>
    <property type="match status" value="1"/>
</dbReference>